<name>A0A844AQI2_9BURK</name>
<dbReference type="GO" id="GO:0004177">
    <property type="term" value="F:aminopeptidase activity"/>
    <property type="evidence" value="ECO:0007669"/>
    <property type="project" value="TreeGrafter"/>
</dbReference>
<dbReference type="Proteomes" id="UP000487350">
    <property type="component" value="Unassembled WGS sequence"/>
</dbReference>
<accession>A0A844AQI2</accession>
<dbReference type="AlphaFoldDB" id="A0A844AQI2"/>
<sequence>MGTTSNSSLRSAGSITDVAGIEVGHFTDTRRPTGCSVVIVRDAAVAGVDVRGAAPGTRETDLLSPTNLVDRVHAVLLAGGSAWGLDAAGGVMRWLEAQGVGMEVGLAKLPLVPAAVLFDLFLGDSTIRPDAAAGYAACEAASVHAPAQGCVGAGAGAAIGKVFGIDRAMKGGIGTASVTVDGVTVGALVACNALGDVIDPDTGRVIAGSRTPDGKSLFDTRRSLLRGEAPKPLITGTNTTIGVVATDAVITKAQATRVATMSHDGLARSINPVHTMSDGDTMFALGTGKSGKTLGMMTLGTMAAEVTAMAVVRAIRAARGVTAGGLYLPAVSDL</sequence>
<dbReference type="InterPro" id="IPR005321">
    <property type="entry name" value="Peptidase_S58_DmpA"/>
</dbReference>
<gene>
    <name evidence="2" type="ORF">GHT07_04535</name>
</gene>
<comment type="similarity">
    <text evidence="1">Belongs to the peptidase S58 family.</text>
</comment>
<keyword evidence="3" id="KW-1185">Reference proteome</keyword>
<dbReference type="CDD" id="cd02252">
    <property type="entry name" value="nylC_like"/>
    <property type="match status" value="1"/>
</dbReference>
<evidence type="ECO:0000256" key="1">
    <source>
        <dbReference type="ARBA" id="ARBA00007068"/>
    </source>
</evidence>
<dbReference type="InterPro" id="IPR016117">
    <property type="entry name" value="ArgJ-like_dom_sf"/>
</dbReference>
<dbReference type="Pfam" id="PF03576">
    <property type="entry name" value="Peptidase_S58"/>
    <property type="match status" value="1"/>
</dbReference>
<proteinExistence type="inferred from homology"/>
<comment type="caution">
    <text evidence="2">The sequence shown here is derived from an EMBL/GenBank/DDBJ whole genome shotgun (WGS) entry which is preliminary data.</text>
</comment>
<dbReference type="PANTHER" id="PTHR36512">
    <property type="entry name" value="D-AMINOPEPTIDASE"/>
    <property type="match status" value="1"/>
</dbReference>
<evidence type="ECO:0000313" key="3">
    <source>
        <dbReference type="Proteomes" id="UP000487350"/>
    </source>
</evidence>
<protein>
    <submittedName>
        <fullName evidence="2">Peptidase S58 family protein</fullName>
    </submittedName>
</protein>
<dbReference type="SUPFAM" id="SSF56266">
    <property type="entry name" value="DmpA/ArgJ-like"/>
    <property type="match status" value="1"/>
</dbReference>
<dbReference type="RefSeq" id="WP_153583881.1">
    <property type="nucleotide sequence ID" value="NZ_WJBU01000004.1"/>
</dbReference>
<reference evidence="2 3" key="1">
    <citation type="submission" date="2019-11" db="EMBL/GenBank/DDBJ databases">
        <title>Caenimonas koreensis gen. nov., sp. nov., isolated from activated sludge.</title>
        <authorList>
            <person name="Seung H.R."/>
        </authorList>
    </citation>
    <scope>NUCLEOTIDE SEQUENCE [LARGE SCALE GENOMIC DNA]</scope>
    <source>
        <strain evidence="2 3">EMB320</strain>
    </source>
</reference>
<dbReference type="Gene3D" id="3.60.70.12">
    <property type="entry name" value="L-amino peptidase D-ALA esterase/amidase"/>
    <property type="match status" value="1"/>
</dbReference>
<organism evidence="2 3">
    <name type="scientific">Caenimonas koreensis DSM 17982</name>
    <dbReference type="NCBI Taxonomy" id="1121255"/>
    <lineage>
        <taxon>Bacteria</taxon>
        <taxon>Pseudomonadati</taxon>
        <taxon>Pseudomonadota</taxon>
        <taxon>Betaproteobacteria</taxon>
        <taxon>Burkholderiales</taxon>
        <taxon>Comamonadaceae</taxon>
        <taxon>Caenimonas</taxon>
    </lineage>
</organism>
<dbReference type="OrthoDB" id="9808347at2"/>
<dbReference type="PANTHER" id="PTHR36512:SF3">
    <property type="entry name" value="BLR5678 PROTEIN"/>
    <property type="match status" value="1"/>
</dbReference>
<evidence type="ECO:0000313" key="2">
    <source>
        <dbReference type="EMBL" id="MRD46530.1"/>
    </source>
</evidence>
<dbReference type="EMBL" id="WJBU01000004">
    <property type="protein sequence ID" value="MRD46530.1"/>
    <property type="molecule type" value="Genomic_DNA"/>
</dbReference>